<dbReference type="Pfam" id="PF18947">
    <property type="entry name" value="HAMP_2"/>
    <property type="match status" value="2"/>
</dbReference>
<dbReference type="InterPro" id="IPR036890">
    <property type="entry name" value="HATPase_C_sf"/>
</dbReference>
<proteinExistence type="predicted"/>
<dbReference type="SMART" id="SM00387">
    <property type="entry name" value="HATPase_c"/>
    <property type="match status" value="1"/>
</dbReference>
<dbReference type="InterPro" id="IPR036097">
    <property type="entry name" value="HisK_dim/P_sf"/>
</dbReference>
<dbReference type="Gene3D" id="1.20.120.1530">
    <property type="match status" value="3"/>
</dbReference>
<dbReference type="SMART" id="SM00388">
    <property type="entry name" value="HisKA"/>
    <property type="match status" value="1"/>
</dbReference>
<dbReference type="CDD" id="cd06225">
    <property type="entry name" value="HAMP"/>
    <property type="match status" value="4"/>
</dbReference>
<organism evidence="13 14">
    <name type="scientific">Aspergillus pseudoustus</name>
    <dbReference type="NCBI Taxonomy" id="1810923"/>
    <lineage>
        <taxon>Eukaryota</taxon>
        <taxon>Fungi</taxon>
        <taxon>Dikarya</taxon>
        <taxon>Ascomycota</taxon>
        <taxon>Pezizomycotina</taxon>
        <taxon>Eurotiomycetes</taxon>
        <taxon>Eurotiomycetidae</taxon>
        <taxon>Eurotiales</taxon>
        <taxon>Aspergillaceae</taxon>
        <taxon>Aspergillus</taxon>
        <taxon>Aspergillus subgen. Nidulantes</taxon>
    </lineage>
</organism>
<dbReference type="EMBL" id="JBFXLU010000121">
    <property type="protein sequence ID" value="KAL2840415.1"/>
    <property type="molecule type" value="Genomic_DNA"/>
</dbReference>
<keyword evidence="8" id="KW-0175">Coiled coil</keyword>
<dbReference type="PANTHER" id="PTHR45339">
    <property type="entry name" value="HYBRID SIGNAL TRANSDUCTION HISTIDINE KINASE J"/>
    <property type="match status" value="1"/>
</dbReference>
<feature type="domain" description="HAMP" evidence="12">
    <location>
        <begin position="374"/>
        <end position="426"/>
    </location>
</feature>
<evidence type="ECO:0000256" key="5">
    <source>
        <dbReference type="ARBA" id="ARBA00022777"/>
    </source>
</evidence>
<dbReference type="SUPFAM" id="SSF158472">
    <property type="entry name" value="HAMP domain-like"/>
    <property type="match status" value="1"/>
</dbReference>
<dbReference type="InterPro" id="IPR003661">
    <property type="entry name" value="HisK_dim/P_dom"/>
</dbReference>
<feature type="domain" description="HAMP" evidence="12">
    <location>
        <begin position="558"/>
        <end position="610"/>
    </location>
</feature>
<dbReference type="PANTHER" id="PTHR45339:SF1">
    <property type="entry name" value="HYBRID SIGNAL TRANSDUCTION HISTIDINE KINASE J"/>
    <property type="match status" value="1"/>
</dbReference>
<evidence type="ECO:0000259" key="10">
    <source>
        <dbReference type="PROSITE" id="PS50109"/>
    </source>
</evidence>
<dbReference type="InterPro" id="IPR005467">
    <property type="entry name" value="His_kinase_dom"/>
</dbReference>
<dbReference type="InterPro" id="IPR003594">
    <property type="entry name" value="HATPase_dom"/>
</dbReference>
<feature type="compositionally biased region" description="Polar residues" evidence="9">
    <location>
        <begin position="111"/>
        <end position="129"/>
    </location>
</feature>
<name>A0ABR4JK48_9EURO</name>
<dbReference type="SUPFAM" id="SSF58104">
    <property type="entry name" value="Methyl-accepting chemotaxis protein (MCP) signaling domain"/>
    <property type="match status" value="1"/>
</dbReference>
<feature type="domain" description="HAMP" evidence="12">
    <location>
        <begin position="466"/>
        <end position="518"/>
    </location>
</feature>
<dbReference type="InterPro" id="IPR001789">
    <property type="entry name" value="Sig_transdc_resp-reg_receiver"/>
</dbReference>
<feature type="domain" description="Response regulatory" evidence="11">
    <location>
        <begin position="1104"/>
        <end position="1223"/>
    </location>
</feature>
<sequence>MAASTEDATLLAAADILRTTSKNLIFSNTVDVAAQAHLPGEPSNAKTVFETELVALLRQIYQTRQSSHNPFPTPEGEVPTSTAFPMAIATSPTSPNVLLPSPTSPNVLSLTKDNAGNQTQDTVVGSATESDIESVRNALARRGAQSHGDGDVPWDAMSRILADFEHSSHGATKRLEEELAKRQSMNEAFQQALQEIGKIITQVANGDLSMKVHIRSAEMDPDIKTFKVTINNMINQLRVFASEVSRVAREVGTEGILGGQAQIAGVHGVWEELTDNVNLMALNITDQVREIAAVMTSVAHGELSQKIERPARGEVLQLQQTINTMVDQLRMFATEVTRVARDVGIEGVLGGQAKISGIQGMWNELTVNVNAMANNLTTQVRDIATVTRAVANGDLTQKVEADCRGELLALKEIINAMVDQLRQFAQEVTKIAKEVGTDGVLGGQATVHDVQGVWKDLTESVNQMAMNLTTQVREIAEVTTAVAVGDLTKKVTANVKGEIADLKDTINGMVDKLNQFAFEVSKVAQEVGVDGTLGGQAVVVNIEGKWKDLTTNVNTMAHNLTLQVRSISHVTQAIASGDLSKKIEVHAQGEILTLKNTINNMVDQLDRFAQELKRVARDVGVEGKMGGQANAVGMCGQWKEITQDVNIMADNLTAQVRAFGEITNAATDGDFSKLITVSASGEMDELKQKINKMVSSLRDSLQRNTAAKEAAELANRSKSEFLANMSHEIRTPMNGIIGMTQLGLDSEGLTPYTREMLNVVHNLGNSLLTIIDDILDISKIEANHVVIENIPFSLGATVFNALKTLTVEANEKALKLTYHVDNSVPDYVVGDSFRLHQIILNLVGNAIKFTEQGEIQLTVRKTTCDNMAPTEQMLEFLVSDTGIGIDNAKLNLIFDKFQQADGSMTRRFGGTGLGLSISKKLANLMGGDIWVSSIVDQGSTFHFVFKVTLADTSLEAMQKRFQPYADHKALLIAVGEQEGLSPITHMLQTLGLIPVVVSSAAEAQAQAQTSRKIDKPFRNASQYIALLVPTMDSLSSLRMLEEFRFAPGVLVGPSMSVSMKAAMDLGVSSYVTTPCSPIDLGHGLLPALEGRSTHVSTGQQNPLAILLAEDNEVNQKVAVRFLEKYQHQITVVDNGMEALAKARERKFDVILMDVQMPIMGGFESTLHIREHEEALGISRTPIIALTAHAMFGDRDKCIAAGMDDYLSKPLNSNQLIQMISKWAGSTR</sequence>
<dbReference type="Pfam" id="PF00072">
    <property type="entry name" value="Response_reg"/>
    <property type="match status" value="1"/>
</dbReference>
<feature type="domain" description="Histidine kinase" evidence="10">
    <location>
        <begin position="724"/>
        <end position="949"/>
    </location>
</feature>
<dbReference type="CDD" id="cd16922">
    <property type="entry name" value="HATPase_EvgS-ArcB-TorS-like"/>
    <property type="match status" value="1"/>
</dbReference>
<dbReference type="Pfam" id="PF00512">
    <property type="entry name" value="HisKA"/>
    <property type="match status" value="1"/>
</dbReference>
<feature type="domain" description="HAMP" evidence="12">
    <location>
        <begin position="650"/>
        <end position="702"/>
    </location>
</feature>
<comment type="catalytic activity">
    <reaction evidence="1">
        <text>ATP + protein L-histidine = ADP + protein N-phospho-L-histidine.</text>
        <dbReference type="EC" id="2.7.13.3"/>
    </reaction>
</comment>
<feature type="modified residue" description="4-aspartylphosphate" evidence="7">
    <location>
        <position position="1153"/>
    </location>
</feature>
<keyword evidence="4" id="KW-0808">Transferase</keyword>
<evidence type="ECO:0000256" key="7">
    <source>
        <dbReference type="PROSITE-ProRule" id="PRU00169"/>
    </source>
</evidence>
<dbReference type="PROSITE" id="PS50885">
    <property type="entry name" value="HAMP"/>
    <property type="match status" value="5"/>
</dbReference>
<evidence type="ECO:0000256" key="6">
    <source>
        <dbReference type="ARBA" id="ARBA00023012"/>
    </source>
</evidence>
<dbReference type="Pfam" id="PF00672">
    <property type="entry name" value="HAMP"/>
    <property type="match status" value="3"/>
</dbReference>
<dbReference type="CDD" id="cd17546">
    <property type="entry name" value="REC_hyHK_CKI1_RcsC-like"/>
    <property type="match status" value="1"/>
</dbReference>
<evidence type="ECO:0000256" key="3">
    <source>
        <dbReference type="ARBA" id="ARBA00022553"/>
    </source>
</evidence>
<dbReference type="Pfam" id="PF02518">
    <property type="entry name" value="HATPase_c"/>
    <property type="match status" value="1"/>
</dbReference>
<evidence type="ECO:0000256" key="8">
    <source>
        <dbReference type="SAM" id="Coils"/>
    </source>
</evidence>
<evidence type="ECO:0000259" key="12">
    <source>
        <dbReference type="PROSITE" id="PS50885"/>
    </source>
</evidence>
<dbReference type="SMART" id="SM00304">
    <property type="entry name" value="HAMP"/>
    <property type="match status" value="6"/>
</dbReference>
<dbReference type="InterPro" id="IPR003660">
    <property type="entry name" value="HAMP_dom"/>
</dbReference>
<gene>
    <name evidence="13" type="ORF">BJY01DRAFT_250037</name>
</gene>
<dbReference type="PROSITE" id="PS50109">
    <property type="entry name" value="HIS_KIN"/>
    <property type="match status" value="1"/>
</dbReference>
<keyword evidence="5" id="KW-0418">Kinase</keyword>
<keyword evidence="3 7" id="KW-0597">Phosphoprotein</keyword>
<feature type="coiled-coil region" evidence="8">
    <location>
        <begin position="591"/>
        <end position="618"/>
    </location>
</feature>
<dbReference type="Gene3D" id="1.10.287.130">
    <property type="match status" value="1"/>
</dbReference>
<dbReference type="SUPFAM" id="SSF47384">
    <property type="entry name" value="Homodimeric domain of signal transducing histidine kinase"/>
    <property type="match status" value="1"/>
</dbReference>
<evidence type="ECO:0000256" key="9">
    <source>
        <dbReference type="SAM" id="MobiDB-lite"/>
    </source>
</evidence>
<evidence type="ECO:0000259" key="11">
    <source>
        <dbReference type="PROSITE" id="PS50110"/>
    </source>
</evidence>
<evidence type="ECO:0000256" key="2">
    <source>
        <dbReference type="ARBA" id="ARBA00012438"/>
    </source>
</evidence>
<comment type="caution">
    <text evidence="13">The sequence shown here is derived from an EMBL/GenBank/DDBJ whole genome shotgun (WGS) entry which is preliminary data.</text>
</comment>
<dbReference type="PRINTS" id="PR00344">
    <property type="entry name" value="BCTRLSENSOR"/>
</dbReference>
<protein>
    <recommendedName>
        <fullName evidence="2">histidine kinase</fullName>
        <ecNumber evidence="2">2.7.13.3</ecNumber>
    </recommendedName>
</protein>
<dbReference type="Gene3D" id="3.30.565.10">
    <property type="entry name" value="Histidine kinase-like ATPase, C-terminal domain"/>
    <property type="match status" value="1"/>
</dbReference>
<dbReference type="SMART" id="SM00448">
    <property type="entry name" value="REC"/>
    <property type="match status" value="1"/>
</dbReference>
<reference evidence="13 14" key="1">
    <citation type="submission" date="2024-07" db="EMBL/GenBank/DDBJ databases">
        <title>Section-level genome sequencing and comparative genomics of Aspergillus sections Usti and Cavernicolus.</title>
        <authorList>
            <consortium name="Lawrence Berkeley National Laboratory"/>
            <person name="Nybo J.L."/>
            <person name="Vesth T.C."/>
            <person name="Theobald S."/>
            <person name="Frisvad J.C."/>
            <person name="Larsen T.O."/>
            <person name="Kjaerboelling I."/>
            <person name="Rothschild-Mancinelli K."/>
            <person name="Lyhne E.K."/>
            <person name="Kogle M.E."/>
            <person name="Barry K."/>
            <person name="Clum A."/>
            <person name="Na H."/>
            <person name="Ledsgaard L."/>
            <person name="Lin J."/>
            <person name="Lipzen A."/>
            <person name="Kuo A."/>
            <person name="Riley R."/>
            <person name="Mondo S."/>
            <person name="Labutti K."/>
            <person name="Haridas S."/>
            <person name="Pangalinan J."/>
            <person name="Salamov A.A."/>
            <person name="Simmons B.A."/>
            <person name="Magnuson J.K."/>
            <person name="Chen J."/>
            <person name="Drula E."/>
            <person name="Henrissat B."/>
            <person name="Wiebenga A."/>
            <person name="Lubbers R.J."/>
            <person name="Gomes A.C."/>
            <person name="Makela M.R."/>
            <person name="Stajich J."/>
            <person name="Grigoriev I.V."/>
            <person name="Mortensen U.H."/>
            <person name="De Vries R.P."/>
            <person name="Baker S.E."/>
            <person name="Andersen M.R."/>
        </authorList>
    </citation>
    <scope>NUCLEOTIDE SEQUENCE [LARGE SCALE GENOMIC DNA]</scope>
    <source>
        <strain evidence="13 14">CBS 123904</strain>
    </source>
</reference>
<feature type="domain" description="HAMP" evidence="12">
    <location>
        <begin position="282"/>
        <end position="334"/>
    </location>
</feature>
<keyword evidence="14" id="KW-1185">Reference proteome</keyword>
<feature type="region of interest" description="Disordered" evidence="9">
    <location>
        <begin position="111"/>
        <end position="130"/>
    </location>
</feature>
<dbReference type="InterPro" id="IPR011006">
    <property type="entry name" value="CheY-like_superfamily"/>
</dbReference>
<dbReference type="SUPFAM" id="SSF52172">
    <property type="entry name" value="CheY-like"/>
    <property type="match status" value="1"/>
</dbReference>
<dbReference type="CDD" id="cd00082">
    <property type="entry name" value="HisKA"/>
    <property type="match status" value="1"/>
</dbReference>
<dbReference type="InterPro" id="IPR004358">
    <property type="entry name" value="Sig_transdc_His_kin-like_C"/>
</dbReference>
<evidence type="ECO:0000313" key="13">
    <source>
        <dbReference type="EMBL" id="KAL2840415.1"/>
    </source>
</evidence>
<dbReference type="EC" id="2.7.13.3" evidence="2"/>
<keyword evidence="6" id="KW-0902">Two-component regulatory system</keyword>
<dbReference type="Proteomes" id="UP001610446">
    <property type="component" value="Unassembled WGS sequence"/>
</dbReference>
<dbReference type="PROSITE" id="PS50110">
    <property type="entry name" value="RESPONSE_REGULATORY"/>
    <property type="match status" value="1"/>
</dbReference>
<evidence type="ECO:0000256" key="4">
    <source>
        <dbReference type="ARBA" id="ARBA00022679"/>
    </source>
</evidence>
<dbReference type="SUPFAM" id="SSF55874">
    <property type="entry name" value="ATPase domain of HSP90 chaperone/DNA topoisomerase II/histidine kinase"/>
    <property type="match status" value="1"/>
</dbReference>
<accession>A0ABR4JK48</accession>
<dbReference type="Gene3D" id="3.40.50.2300">
    <property type="match status" value="1"/>
</dbReference>
<evidence type="ECO:0000256" key="1">
    <source>
        <dbReference type="ARBA" id="ARBA00000085"/>
    </source>
</evidence>
<evidence type="ECO:0000313" key="14">
    <source>
        <dbReference type="Proteomes" id="UP001610446"/>
    </source>
</evidence>